<accession>A0AAE4MGA4</accession>
<evidence type="ECO:0000313" key="2">
    <source>
        <dbReference type="Proteomes" id="UP001283212"/>
    </source>
</evidence>
<dbReference type="AlphaFoldDB" id="A0AAE4MGA4"/>
<evidence type="ECO:0000313" key="1">
    <source>
        <dbReference type="EMBL" id="MDV0443611.1"/>
    </source>
</evidence>
<keyword evidence="2" id="KW-1185">Reference proteome</keyword>
<protein>
    <submittedName>
        <fullName evidence="1">Uncharacterized protein</fullName>
    </submittedName>
</protein>
<comment type="caution">
    <text evidence="1">The sequence shown here is derived from an EMBL/GenBank/DDBJ whole genome shotgun (WGS) entry which is preliminary data.</text>
</comment>
<dbReference type="Proteomes" id="UP001283212">
    <property type="component" value="Unassembled WGS sequence"/>
</dbReference>
<sequence length="347" mass="41195">MNFHELADQMSQDMGIYQFENEANTSYYSRLIYSGIGEWIKTACYDNAVDDSLYQEQVGATKHSVTKKCQKILDAYLELFPEQKTWFYPEMDTKNILPPVQEIRNRLIGAGCLVPNQENTLQYSMKKCAEITDNLYLYRGWIDRKPEQIIGLGTYTSFPSDIELWNFSEMFSIPQYSADEYTKRYKKYVNMHMCESTNPPTTREYFNYRHWGTNSNAWIQELPENLEMTLYRDNFSDYGCVFLEDDKMYIAGFPKWIMDCHEYRRFYYGLRAMYGKIPKVRINVDEDMFTLRLPSHLPDIEQYALYMLCWPKEHIQDKRLFIGPIETLTSVEKLLQNLTLNVVISHD</sequence>
<proteinExistence type="predicted"/>
<name>A0AAE4MGA4_9EURY</name>
<reference evidence="1 2" key="1">
    <citation type="submission" date="2023-06" db="EMBL/GenBank/DDBJ databases">
        <title>Genome sequence of Methancorpusculaceae sp. Cs1.</title>
        <authorList>
            <person name="Protasov E."/>
            <person name="Platt K."/>
            <person name="Poehlein A."/>
            <person name="Daniel R."/>
            <person name="Brune A."/>
        </authorList>
    </citation>
    <scope>NUCLEOTIDE SEQUENCE [LARGE SCALE GENOMIC DNA]</scope>
    <source>
        <strain evidence="1 2">Cs1</strain>
    </source>
</reference>
<gene>
    <name evidence="1" type="ORF">McpCs1_09890</name>
</gene>
<dbReference type="EMBL" id="JAWDKB010000003">
    <property type="protein sequence ID" value="MDV0443611.1"/>
    <property type="molecule type" value="Genomic_DNA"/>
</dbReference>
<organism evidence="1 2">
    <name type="scientific">Methanorbis rubei</name>
    <dbReference type="NCBI Taxonomy" id="3028300"/>
    <lineage>
        <taxon>Archaea</taxon>
        <taxon>Methanobacteriati</taxon>
        <taxon>Methanobacteriota</taxon>
        <taxon>Stenosarchaea group</taxon>
        <taxon>Methanomicrobia</taxon>
        <taxon>Methanomicrobiales</taxon>
        <taxon>Methanocorpusculaceae</taxon>
        <taxon>Methanorbis</taxon>
    </lineage>
</organism>